<gene>
    <name evidence="2" type="ORF">AYI68_g5767</name>
</gene>
<evidence type="ECO:0000313" key="3">
    <source>
        <dbReference type="Proteomes" id="UP000187455"/>
    </source>
</evidence>
<dbReference type="Pfam" id="PF08641">
    <property type="entry name" value="Mis14"/>
    <property type="match status" value="1"/>
</dbReference>
<evidence type="ECO:0000256" key="1">
    <source>
        <dbReference type="SAM" id="MobiDB-lite"/>
    </source>
</evidence>
<keyword evidence="3" id="KW-1185">Reference proteome</keyword>
<dbReference type="Proteomes" id="UP000187455">
    <property type="component" value="Unassembled WGS sequence"/>
</dbReference>
<sequence>MSTEADIPKIRLDSREDVQFVKDQVWQQVGSNCLVNGLPYEEVILDLENDNSVSKHGRPIGIAKTNSGEFEPFDEKLDKEVLELTEQADQLLLRIAQKRRQGLVGEETAITGKLSKMRKILDSGERLEVSSGVDENISKASPGPETRDTSNSAQENSGHNGDEKIIKSVLELSQDYTEIKEKIEFLSASVPAATEGLEKALDNINIVNDAAKIQNGASKSSGSINWSPENFSIHTQSENNSSSGGGNTPSKNKNQTLLNIKQKSTRSFCSLLD</sequence>
<feature type="compositionally biased region" description="Polar residues" evidence="1">
    <location>
        <begin position="216"/>
        <end position="238"/>
    </location>
</feature>
<dbReference type="AlphaFoldDB" id="A0A1R0GTB8"/>
<feature type="region of interest" description="Disordered" evidence="1">
    <location>
        <begin position="216"/>
        <end position="266"/>
    </location>
</feature>
<dbReference type="GO" id="GO:0000070">
    <property type="term" value="P:mitotic sister chromatid segregation"/>
    <property type="evidence" value="ECO:0007669"/>
    <property type="project" value="InterPro"/>
</dbReference>
<proteinExistence type="predicted"/>
<dbReference type="GO" id="GO:0000776">
    <property type="term" value="C:kinetochore"/>
    <property type="evidence" value="ECO:0007669"/>
    <property type="project" value="InterPro"/>
</dbReference>
<dbReference type="OrthoDB" id="2135762at2759"/>
<organism evidence="2 3">
    <name type="scientific">Smittium mucronatum</name>
    <dbReference type="NCBI Taxonomy" id="133383"/>
    <lineage>
        <taxon>Eukaryota</taxon>
        <taxon>Fungi</taxon>
        <taxon>Fungi incertae sedis</taxon>
        <taxon>Zoopagomycota</taxon>
        <taxon>Kickxellomycotina</taxon>
        <taxon>Harpellomycetes</taxon>
        <taxon>Harpellales</taxon>
        <taxon>Legeriomycetaceae</taxon>
        <taxon>Smittium</taxon>
    </lineage>
</organism>
<dbReference type="InterPro" id="IPR013950">
    <property type="entry name" value="Mis14/Nsl1"/>
</dbReference>
<reference evidence="2 3" key="1">
    <citation type="journal article" date="2016" name="Mol. Biol. Evol.">
        <title>Genome-Wide Survey of Gut Fungi (Harpellales) Reveals the First Horizontally Transferred Ubiquitin Gene from a Mosquito Host.</title>
        <authorList>
            <person name="Wang Y."/>
            <person name="White M.M."/>
            <person name="Kvist S."/>
            <person name="Moncalvo J.M."/>
        </authorList>
    </citation>
    <scope>NUCLEOTIDE SEQUENCE [LARGE SCALE GENOMIC DNA]</scope>
    <source>
        <strain evidence="2 3">ALG-7-W6</strain>
    </source>
</reference>
<feature type="compositionally biased region" description="Polar residues" evidence="1">
    <location>
        <begin position="248"/>
        <end position="266"/>
    </location>
</feature>
<protein>
    <recommendedName>
        <fullName evidence="4">Kinetochore protein mis14</fullName>
    </recommendedName>
</protein>
<evidence type="ECO:0008006" key="4">
    <source>
        <dbReference type="Google" id="ProtNLM"/>
    </source>
</evidence>
<comment type="caution">
    <text evidence="2">The sequence shown here is derived from an EMBL/GenBank/DDBJ whole genome shotgun (WGS) entry which is preliminary data.</text>
</comment>
<dbReference type="EMBL" id="LSSL01003729">
    <property type="protein sequence ID" value="OLY80140.1"/>
    <property type="molecule type" value="Genomic_DNA"/>
</dbReference>
<feature type="region of interest" description="Disordered" evidence="1">
    <location>
        <begin position="125"/>
        <end position="163"/>
    </location>
</feature>
<accession>A0A1R0GTB8</accession>
<name>A0A1R0GTB8_9FUNG</name>
<feature type="compositionally biased region" description="Polar residues" evidence="1">
    <location>
        <begin position="149"/>
        <end position="159"/>
    </location>
</feature>
<evidence type="ECO:0000313" key="2">
    <source>
        <dbReference type="EMBL" id="OLY80140.1"/>
    </source>
</evidence>